<accession>A0AAE1D9G5</accession>
<evidence type="ECO:0000313" key="1">
    <source>
        <dbReference type="EMBL" id="KAK3762182.1"/>
    </source>
</evidence>
<evidence type="ECO:0000313" key="2">
    <source>
        <dbReference type="Proteomes" id="UP001283361"/>
    </source>
</evidence>
<dbReference type="Proteomes" id="UP001283361">
    <property type="component" value="Unassembled WGS sequence"/>
</dbReference>
<gene>
    <name evidence="1" type="ORF">RRG08_018254</name>
</gene>
<proteinExistence type="predicted"/>
<protein>
    <submittedName>
        <fullName evidence="1">Uncharacterized protein</fullName>
    </submittedName>
</protein>
<comment type="caution">
    <text evidence="1">The sequence shown here is derived from an EMBL/GenBank/DDBJ whole genome shotgun (WGS) entry which is preliminary data.</text>
</comment>
<organism evidence="1 2">
    <name type="scientific">Elysia crispata</name>
    <name type="common">lettuce slug</name>
    <dbReference type="NCBI Taxonomy" id="231223"/>
    <lineage>
        <taxon>Eukaryota</taxon>
        <taxon>Metazoa</taxon>
        <taxon>Spiralia</taxon>
        <taxon>Lophotrochozoa</taxon>
        <taxon>Mollusca</taxon>
        <taxon>Gastropoda</taxon>
        <taxon>Heterobranchia</taxon>
        <taxon>Euthyneura</taxon>
        <taxon>Panpulmonata</taxon>
        <taxon>Sacoglossa</taxon>
        <taxon>Placobranchoidea</taxon>
        <taxon>Plakobranchidae</taxon>
        <taxon>Elysia</taxon>
    </lineage>
</organism>
<name>A0AAE1D9G5_9GAST</name>
<sequence>MSIIRSDQFHDKLFLACRTVIISFLKYALMLKHCKSKTSTGDKGAKLVCWEPDRFRVVDCRLKNVKIYNTIKTLAYECVESGDWG</sequence>
<dbReference type="EMBL" id="JAWDGP010004752">
    <property type="protein sequence ID" value="KAK3762182.1"/>
    <property type="molecule type" value="Genomic_DNA"/>
</dbReference>
<dbReference type="AlphaFoldDB" id="A0AAE1D9G5"/>
<reference evidence="1" key="1">
    <citation type="journal article" date="2023" name="G3 (Bethesda)">
        <title>A reference genome for the long-term kleptoplast-retaining sea slug Elysia crispata morphotype clarki.</title>
        <authorList>
            <person name="Eastman K.E."/>
            <person name="Pendleton A.L."/>
            <person name="Shaikh M.A."/>
            <person name="Suttiyut T."/>
            <person name="Ogas R."/>
            <person name="Tomko P."/>
            <person name="Gavelis G."/>
            <person name="Widhalm J.R."/>
            <person name="Wisecaver J.H."/>
        </authorList>
    </citation>
    <scope>NUCLEOTIDE SEQUENCE</scope>
    <source>
        <strain evidence="1">ECLA1</strain>
    </source>
</reference>
<keyword evidence="2" id="KW-1185">Reference proteome</keyword>